<gene>
    <name evidence="1" type="ORF">METZ01_LOCUS346391</name>
</gene>
<proteinExistence type="predicted"/>
<dbReference type="Pfam" id="PF03783">
    <property type="entry name" value="CsgG"/>
    <property type="match status" value="1"/>
</dbReference>
<organism evidence="1">
    <name type="scientific">marine metagenome</name>
    <dbReference type="NCBI Taxonomy" id="408172"/>
    <lineage>
        <taxon>unclassified sequences</taxon>
        <taxon>metagenomes</taxon>
        <taxon>ecological metagenomes</taxon>
    </lineage>
</organism>
<sequence length="216" mass="24426">MRICIYLLSVFFVLSSVAFAEEQSKVFDDFAGEMLETIDPNVKVAIQPFNSKKVDLPEKITTGFNNRLVDSLLKKSNFKINIIERAKLEDIWKEAEEFGNADFDKLVKEADAEILIIGDLRLRKGGVEISYRGYDLRQGKRGKIIASTRTQNLDFDLAAETSIPVSDELGEVFLQIMKSGGIIANAKKPEEFYANARMYEQKGDSGNARRSYAKFF</sequence>
<evidence type="ECO:0008006" key="2">
    <source>
        <dbReference type="Google" id="ProtNLM"/>
    </source>
</evidence>
<reference evidence="1" key="1">
    <citation type="submission" date="2018-05" db="EMBL/GenBank/DDBJ databases">
        <authorList>
            <person name="Lanie J.A."/>
            <person name="Ng W.-L."/>
            <person name="Kazmierczak K.M."/>
            <person name="Andrzejewski T.M."/>
            <person name="Davidsen T.M."/>
            <person name="Wayne K.J."/>
            <person name="Tettelin H."/>
            <person name="Glass J.I."/>
            <person name="Rusch D."/>
            <person name="Podicherti R."/>
            <person name="Tsui H.-C.T."/>
            <person name="Winkler M.E."/>
        </authorList>
    </citation>
    <scope>NUCLEOTIDE SEQUENCE</scope>
</reference>
<dbReference type="InterPro" id="IPR005534">
    <property type="entry name" value="Curli_assmbl/transp-comp_CsgG"/>
</dbReference>
<evidence type="ECO:0000313" key="1">
    <source>
        <dbReference type="EMBL" id="SVC93537.1"/>
    </source>
</evidence>
<dbReference type="GO" id="GO:0030288">
    <property type="term" value="C:outer membrane-bounded periplasmic space"/>
    <property type="evidence" value="ECO:0007669"/>
    <property type="project" value="InterPro"/>
</dbReference>
<accession>A0A382R8S2</accession>
<feature type="non-terminal residue" evidence="1">
    <location>
        <position position="216"/>
    </location>
</feature>
<dbReference type="AlphaFoldDB" id="A0A382R8S2"/>
<name>A0A382R8S2_9ZZZZ</name>
<dbReference type="EMBL" id="UINC01119602">
    <property type="protein sequence ID" value="SVC93537.1"/>
    <property type="molecule type" value="Genomic_DNA"/>
</dbReference>
<protein>
    <recommendedName>
        <fullName evidence="2">FlgO domain-containing protein</fullName>
    </recommendedName>
</protein>